<comment type="pathway">
    <text evidence="3">Amino-acid biosynthesis; L-valine biosynthesis; L-valine from pyruvate: step 4/4.</text>
</comment>
<evidence type="ECO:0000256" key="17">
    <source>
        <dbReference type="RuleBase" id="RU004517"/>
    </source>
</evidence>
<evidence type="ECO:0000313" key="19">
    <source>
        <dbReference type="EMBL" id="ELS53321.1"/>
    </source>
</evidence>
<evidence type="ECO:0000256" key="4">
    <source>
        <dbReference type="ARBA" id="ARBA00005072"/>
    </source>
</evidence>
<evidence type="ECO:0000256" key="8">
    <source>
        <dbReference type="ARBA" id="ARBA00022679"/>
    </source>
</evidence>
<evidence type="ECO:0000256" key="10">
    <source>
        <dbReference type="ARBA" id="ARBA00023304"/>
    </source>
</evidence>
<comment type="catalytic activity">
    <reaction evidence="11 17">
        <text>L-valine + 2-oxoglutarate = 3-methyl-2-oxobutanoate + L-glutamate</text>
        <dbReference type="Rhea" id="RHEA:24813"/>
        <dbReference type="ChEBI" id="CHEBI:11851"/>
        <dbReference type="ChEBI" id="CHEBI:16810"/>
        <dbReference type="ChEBI" id="CHEBI:29985"/>
        <dbReference type="ChEBI" id="CHEBI:57762"/>
        <dbReference type="EC" id="2.6.1.42"/>
    </reaction>
</comment>
<dbReference type="Proteomes" id="UP000011205">
    <property type="component" value="Unassembled WGS sequence"/>
</dbReference>
<evidence type="ECO:0000256" key="12">
    <source>
        <dbReference type="ARBA" id="ARBA00048798"/>
    </source>
</evidence>
<comment type="pathway">
    <text evidence="4">Amino-acid biosynthesis; L-leucine biosynthesis; L-leucine from 3-methyl-2-oxobutanoate: step 4/4.</text>
</comment>
<sequence length="372" mass="40423">MKLVRNPAARPLPADERARRTAAPAFGTVLTEHMVSARHDTTHGWHDARLEPYAPLSLDPATVGLHYGQVVFEGLKAFRTEDGSLAVFRPEDHARRLRESARRLMVPELPEELFLESVDALVAQDQAWLPDDPDMSLYLRPVVFASEATLALRPAHEYRYLLLACVTEGYFGRAQRPVRVWVTEEFSRAAPGGTGAAKCAGNYAAGLLAQETARAHGCDQVVWLDAAEHRWVEEMGGMNLFFVFGTGDDARLVTPPLGGTILPGVTRDSILRLAPELGLPVAEAPVSLEEWRKGCEAGEITEVFACGTAARVSPVNEVCTAETSWTVGEGTMGAVTARLSRELFTIQRGAVPDRRGWLRPVPGTVPAPAGAV</sequence>
<evidence type="ECO:0000256" key="14">
    <source>
        <dbReference type="PIRSR" id="PIRSR006468-1"/>
    </source>
</evidence>
<feature type="modified residue" description="N6-(pyridoxal phosphate)lysine" evidence="14">
    <location>
        <position position="198"/>
    </location>
</feature>
<dbReference type="PANTHER" id="PTHR11825">
    <property type="entry name" value="SUBGROUP IIII AMINOTRANSFERASE"/>
    <property type="match status" value="1"/>
</dbReference>
<comment type="similarity">
    <text evidence="5 15">Belongs to the class-IV pyridoxal-phosphate-dependent aminotransferase family.</text>
</comment>
<evidence type="ECO:0000256" key="16">
    <source>
        <dbReference type="RuleBase" id="RU004516"/>
    </source>
</evidence>
<dbReference type="UniPathway" id="UPA00047">
    <property type="reaction ID" value="UER00058"/>
</dbReference>
<dbReference type="PROSITE" id="PS00770">
    <property type="entry name" value="AA_TRANSFER_CLASS_4"/>
    <property type="match status" value="1"/>
</dbReference>
<dbReference type="GO" id="GO:0009097">
    <property type="term" value="P:isoleucine biosynthetic process"/>
    <property type="evidence" value="ECO:0007669"/>
    <property type="project" value="UniProtKB-UniPathway"/>
</dbReference>
<evidence type="ECO:0000256" key="18">
    <source>
        <dbReference type="SAM" id="MobiDB-lite"/>
    </source>
</evidence>
<evidence type="ECO:0000256" key="6">
    <source>
        <dbReference type="ARBA" id="ARBA00022576"/>
    </source>
</evidence>
<keyword evidence="7 17" id="KW-0028">Amino-acid biosynthesis</keyword>
<accession>L8P6V2</accession>
<comment type="catalytic activity">
    <reaction evidence="13 17">
        <text>L-leucine + 2-oxoglutarate = 4-methyl-2-oxopentanoate + L-glutamate</text>
        <dbReference type="Rhea" id="RHEA:18321"/>
        <dbReference type="ChEBI" id="CHEBI:16810"/>
        <dbReference type="ChEBI" id="CHEBI:17865"/>
        <dbReference type="ChEBI" id="CHEBI:29985"/>
        <dbReference type="ChEBI" id="CHEBI:57427"/>
        <dbReference type="EC" id="2.6.1.42"/>
    </reaction>
</comment>
<comment type="caution">
    <text evidence="19">The sequence shown here is derived from an EMBL/GenBank/DDBJ whole genome shotgun (WGS) entry which is preliminary data.</text>
</comment>
<evidence type="ECO:0000256" key="15">
    <source>
        <dbReference type="RuleBase" id="RU004106"/>
    </source>
</evidence>
<dbReference type="EC" id="2.6.1.42" evidence="17"/>
<dbReference type="InterPro" id="IPR018300">
    <property type="entry name" value="Aminotrans_IV_CS"/>
</dbReference>
<comment type="pathway">
    <text evidence="2">Amino-acid biosynthesis; L-isoleucine biosynthesis; L-isoleucine from 2-oxobutanoate: step 4/4.</text>
</comment>
<gene>
    <name evidence="19" type="ORF">STVIR_5718</name>
</gene>
<dbReference type="InterPro" id="IPR005786">
    <property type="entry name" value="B_amino_transII"/>
</dbReference>
<evidence type="ECO:0000256" key="3">
    <source>
        <dbReference type="ARBA" id="ARBA00004931"/>
    </source>
</evidence>
<proteinExistence type="inferred from homology"/>
<dbReference type="CDD" id="cd01557">
    <property type="entry name" value="BCAT_beta_family"/>
    <property type="match status" value="1"/>
</dbReference>
<dbReference type="PANTHER" id="PTHR11825:SF44">
    <property type="entry name" value="BRANCHED-CHAIN-AMINO-ACID AMINOTRANSFERASE"/>
    <property type="match status" value="1"/>
</dbReference>
<dbReference type="PIRSF" id="PIRSF006468">
    <property type="entry name" value="BCAT1"/>
    <property type="match status" value="1"/>
</dbReference>
<dbReference type="Pfam" id="PF01063">
    <property type="entry name" value="Aminotran_4"/>
    <property type="match status" value="1"/>
</dbReference>
<dbReference type="PATRIC" id="fig|1160705.3.peg.5654"/>
<dbReference type="GO" id="GO:0052654">
    <property type="term" value="F:L-leucine-2-oxoglutarate transaminase activity"/>
    <property type="evidence" value="ECO:0007669"/>
    <property type="project" value="RHEA"/>
</dbReference>
<protein>
    <recommendedName>
        <fullName evidence="17">Branched-chain-amino-acid aminotransferase</fullName>
        <ecNumber evidence="17">2.6.1.42</ecNumber>
    </recommendedName>
</protein>
<dbReference type="InterPro" id="IPR001544">
    <property type="entry name" value="Aminotrans_IV"/>
</dbReference>
<dbReference type="GO" id="GO:0052655">
    <property type="term" value="F:L-valine-2-oxoglutarate transaminase activity"/>
    <property type="evidence" value="ECO:0007669"/>
    <property type="project" value="RHEA"/>
</dbReference>
<evidence type="ECO:0000256" key="9">
    <source>
        <dbReference type="ARBA" id="ARBA00022898"/>
    </source>
</evidence>
<dbReference type="AlphaFoldDB" id="L8P6V2"/>
<dbReference type="InterPro" id="IPR043132">
    <property type="entry name" value="BCAT-like_C"/>
</dbReference>
<organism evidence="19 20">
    <name type="scientific">Streptomyces viridochromogenes Tue57</name>
    <dbReference type="NCBI Taxonomy" id="1160705"/>
    <lineage>
        <taxon>Bacteria</taxon>
        <taxon>Bacillati</taxon>
        <taxon>Actinomycetota</taxon>
        <taxon>Actinomycetes</taxon>
        <taxon>Kitasatosporales</taxon>
        <taxon>Streptomycetaceae</taxon>
        <taxon>Streptomyces</taxon>
    </lineage>
</organism>
<keyword evidence="10 17" id="KW-0100">Branched-chain amino acid biosynthesis</keyword>
<dbReference type="UniPathway" id="UPA00048">
    <property type="reaction ID" value="UER00073"/>
</dbReference>
<feature type="region of interest" description="Disordered" evidence="18">
    <location>
        <begin position="1"/>
        <end position="20"/>
    </location>
</feature>
<evidence type="ECO:0000256" key="1">
    <source>
        <dbReference type="ARBA" id="ARBA00001933"/>
    </source>
</evidence>
<name>L8P6V2_STRVR</name>
<dbReference type="Gene3D" id="3.20.10.10">
    <property type="entry name" value="D-amino Acid Aminotransferase, subunit A, domain 2"/>
    <property type="match status" value="1"/>
</dbReference>
<dbReference type="SUPFAM" id="SSF56752">
    <property type="entry name" value="D-aminoacid aminotransferase-like PLP-dependent enzymes"/>
    <property type="match status" value="1"/>
</dbReference>
<dbReference type="Gene3D" id="3.30.470.10">
    <property type="match status" value="1"/>
</dbReference>
<dbReference type="GO" id="GO:0052656">
    <property type="term" value="F:L-isoleucine-2-oxoglutarate transaminase activity"/>
    <property type="evidence" value="ECO:0007669"/>
    <property type="project" value="RHEA"/>
</dbReference>
<dbReference type="InterPro" id="IPR043131">
    <property type="entry name" value="BCAT-like_N"/>
</dbReference>
<dbReference type="RefSeq" id="WP_004001185.1">
    <property type="nucleotide sequence ID" value="NZ_AMLP01000173.1"/>
</dbReference>
<comment type="cofactor">
    <cofactor evidence="1 16">
        <name>pyridoxal 5'-phosphate</name>
        <dbReference type="ChEBI" id="CHEBI:597326"/>
    </cofactor>
</comment>
<keyword evidence="8 17" id="KW-0808">Transferase</keyword>
<dbReference type="InterPro" id="IPR036038">
    <property type="entry name" value="Aminotransferase-like"/>
</dbReference>
<comment type="catalytic activity">
    <reaction evidence="12 17">
        <text>L-isoleucine + 2-oxoglutarate = (S)-3-methyl-2-oxopentanoate + L-glutamate</text>
        <dbReference type="Rhea" id="RHEA:24801"/>
        <dbReference type="ChEBI" id="CHEBI:16810"/>
        <dbReference type="ChEBI" id="CHEBI:29985"/>
        <dbReference type="ChEBI" id="CHEBI:35146"/>
        <dbReference type="ChEBI" id="CHEBI:58045"/>
        <dbReference type="EC" id="2.6.1.42"/>
    </reaction>
</comment>
<dbReference type="InterPro" id="IPR033939">
    <property type="entry name" value="BCAT_family"/>
</dbReference>
<evidence type="ECO:0000313" key="20">
    <source>
        <dbReference type="Proteomes" id="UP000011205"/>
    </source>
</evidence>
<dbReference type="GO" id="GO:0009099">
    <property type="term" value="P:L-valine biosynthetic process"/>
    <property type="evidence" value="ECO:0007669"/>
    <property type="project" value="UniProtKB-UniPathway"/>
</dbReference>
<evidence type="ECO:0000256" key="2">
    <source>
        <dbReference type="ARBA" id="ARBA00004824"/>
    </source>
</evidence>
<dbReference type="UniPathway" id="UPA00049">
    <property type="reaction ID" value="UER00062"/>
</dbReference>
<dbReference type="EMBL" id="AMLP01000173">
    <property type="protein sequence ID" value="ELS53321.1"/>
    <property type="molecule type" value="Genomic_DNA"/>
</dbReference>
<dbReference type="GO" id="GO:0009098">
    <property type="term" value="P:L-leucine biosynthetic process"/>
    <property type="evidence" value="ECO:0007669"/>
    <property type="project" value="UniProtKB-UniPathway"/>
</dbReference>
<reference evidence="19 20" key="1">
    <citation type="journal article" date="2013" name="Genome Announc.">
        <title>Draft Genome Sequence of Streptomyces viridochromogenes Strain Tu57, Producer of Avilamycin.</title>
        <authorList>
            <person name="Gruning B.A."/>
            <person name="Erxleben A."/>
            <person name="Hahnlein A."/>
            <person name="Gunther S."/>
        </authorList>
    </citation>
    <scope>NUCLEOTIDE SEQUENCE [LARGE SCALE GENOMIC DNA]</scope>
    <source>
        <strain evidence="19 20">Tue57</strain>
    </source>
</reference>
<keyword evidence="6 17" id="KW-0032">Aminotransferase</keyword>
<evidence type="ECO:0000256" key="7">
    <source>
        <dbReference type="ARBA" id="ARBA00022605"/>
    </source>
</evidence>
<dbReference type="NCBIfam" id="NF009897">
    <property type="entry name" value="PRK13357.1"/>
    <property type="match status" value="1"/>
</dbReference>
<keyword evidence="9 16" id="KW-0663">Pyridoxal phosphate</keyword>
<evidence type="ECO:0000256" key="13">
    <source>
        <dbReference type="ARBA" id="ARBA00049229"/>
    </source>
</evidence>
<evidence type="ECO:0000256" key="11">
    <source>
        <dbReference type="ARBA" id="ARBA00048212"/>
    </source>
</evidence>
<dbReference type="NCBIfam" id="TIGR01123">
    <property type="entry name" value="ilvE_II"/>
    <property type="match status" value="1"/>
</dbReference>
<evidence type="ECO:0000256" key="5">
    <source>
        <dbReference type="ARBA" id="ARBA00009320"/>
    </source>
</evidence>